<feature type="domain" description="HTH merR-type" evidence="3">
    <location>
        <begin position="2"/>
        <end position="71"/>
    </location>
</feature>
<dbReference type="AlphaFoldDB" id="A0A1B8P6R3"/>
<dbReference type="EMBL" id="MAJD01000001">
    <property type="protein sequence ID" value="OBX37903.1"/>
    <property type="molecule type" value="Genomic_DNA"/>
</dbReference>
<dbReference type="GO" id="GO:0003677">
    <property type="term" value="F:DNA binding"/>
    <property type="evidence" value="ECO:0007669"/>
    <property type="project" value="UniProtKB-KW"/>
</dbReference>
<keyword evidence="2" id="KW-0175">Coiled coil</keyword>
<dbReference type="GO" id="GO:0003700">
    <property type="term" value="F:DNA-binding transcription factor activity"/>
    <property type="evidence" value="ECO:0007669"/>
    <property type="project" value="InterPro"/>
</dbReference>
<organism evidence="4 5">
    <name type="scientific">Halomonas elongata</name>
    <dbReference type="NCBI Taxonomy" id="2746"/>
    <lineage>
        <taxon>Bacteria</taxon>
        <taxon>Pseudomonadati</taxon>
        <taxon>Pseudomonadota</taxon>
        <taxon>Gammaproteobacteria</taxon>
        <taxon>Oceanospirillales</taxon>
        <taxon>Halomonadaceae</taxon>
        <taxon>Halomonas</taxon>
    </lineage>
</organism>
<dbReference type="PATRIC" id="fig|2746.7.peg.2341"/>
<dbReference type="Pfam" id="PF07739">
    <property type="entry name" value="TipAS"/>
    <property type="match status" value="2"/>
</dbReference>
<dbReference type="Pfam" id="PF13411">
    <property type="entry name" value="MerR_1"/>
    <property type="match status" value="1"/>
</dbReference>
<name>A0A1B8P6R3_HALEL</name>
<dbReference type="PANTHER" id="PTHR30204">
    <property type="entry name" value="REDOX-CYCLING DRUG-SENSING TRANSCRIPTIONAL ACTIVATOR SOXR"/>
    <property type="match status" value="1"/>
</dbReference>
<evidence type="ECO:0000256" key="2">
    <source>
        <dbReference type="SAM" id="Coils"/>
    </source>
</evidence>
<evidence type="ECO:0000256" key="1">
    <source>
        <dbReference type="ARBA" id="ARBA00023125"/>
    </source>
</evidence>
<dbReference type="PRINTS" id="PR00040">
    <property type="entry name" value="HTHMERR"/>
</dbReference>
<dbReference type="Gene3D" id="1.10.1660.10">
    <property type="match status" value="1"/>
</dbReference>
<keyword evidence="1" id="KW-0238">DNA-binding</keyword>
<dbReference type="Proteomes" id="UP000092504">
    <property type="component" value="Unassembled WGS sequence"/>
</dbReference>
<protein>
    <submittedName>
        <fullName evidence="4">Nodulation protein NolA</fullName>
    </submittedName>
</protein>
<dbReference type="InterPro" id="IPR000551">
    <property type="entry name" value="MerR-type_HTH_dom"/>
</dbReference>
<dbReference type="InterPro" id="IPR012925">
    <property type="entry name" value="TipAS_dom"/>
</dbReference>
<dbReference type="CDD" id="cd04788">
    <property type="entry name" value="HTH_NolA-AlbR"/>
    <property type="match status" value="1"/>
</dbReference>
<dbReference type="SUPFAM" id="SSF46955">
    <property type="entry name" value="Putative DNA-binding domain"/>
    <property type="match status" value="1"/>
</dbReference>
<dbReference type="PANTHER" id="PTHR30204:SF90">
    <property type="entry name" value="HTH-TYPE TRANSCRIPTIONAL ACTIVATOR MTA"/>
    <property type="match status" value="1"/>
</dbReference>
<sequence>MLLRVGELAKRTGLTVRTLHHYDDIGLLKPSTRSDAGYRLYRRQDVARLHRIQALRSLGMSLAEIGTLLDQPSPPLSTVIERQMRLLERQIAQKSQLRDRLANLHRQVVNGEEPAMDDWLKTLELMTMYDRYFSPEELDRLPLYQADNARWAEWQDLVKEAEELLQQGTSPVSPEARDLAMRWMEKLERDTAGDPALLEKLNTMHANEPGAQEQLGISKRVSDFVMQAFAEYKLTFYRRYLSDAEFDVMRENYPQCMHEWPPLMARLRQLLEQGTRPEEPAAQQLAREWLALLQRFAGDDPATHQKIRQANEQEPALKDSTWMDDRMKDYLGQAVASLTAG</sequence>
<reference evidence="4 5" key="1">
    <citation type="submission" date="2016-06" db="EMBL/GenBank/DDBJ databases">
        <title>Genome sequence of halotolerant plant growth promoting strain of Halomonas elongata HEK1 isolated from salterns of Rann of Kutch, Gujarat, India.</title>
        <authorList>
            <person name="Gaba S."/>
            <person name="Singh R.N."/>
            <person name="Abrol S."/>
            <person name="Kaushik R."/>
            <person name="Saxena A.K."/>
        </authorList>
    </citation>
    <scope>NUCLEOTIDE SEQUENCE [LARGE SCALE GENOMIC DNA]</scope>
    <source>
        <strain evidence="4 5">HEK1</strain>
    </source>
</reference>
<dbReference type="PROSITE" id="PS00552">
    <property type="entry name" value="HTH_MERR_1"/>
    <property type="match status" value="1"/>
</dbReference>
<feature type="coiled-coil region" evidence="2">
    <location>
        <begin position="80"/>
        <end position="107"/>
    </location>
</feature>
<gene>
    <name evidence="4" type="primary">nolA</name>
    <name evidence="4" type="ORF">A8U91_02282</name>
</gene>
<evidence type="ECO:0000313" key="5">
    <source>
        <dbReference type="Proteomes" id="UP000092504"/>
    </source>
</evidence>
<dbReference type="InterPro" id="IPR047057">
    <property type="entry name" value="MerR_fam"/>
</dbReference>
<comment type="caution">
    <text evidence="4">The sequence shown here is derived from an EMBL/GenBank/DDBJ whole genome shotgun (WGS) entry which is preliminary data.</text>
</comment>
<proteinExistence type="predicted"/>
<accession>A0A1B8P6R3</accession>
<dbReference type="InterPro" id="IPR009061">
    <property type="entry name" value="DNA-bd_dom_put_sf"/>
</dbReference>
<evidence type="ECO:0000259" key="3">
    <source>
        <dbReference type="PROSITE" id="PS50937"/>
    </source>
</evidence>
<evidence type="ECO:0000313" key="4">
    <source>
        <dbReference type="EMBL" id="OBX37903.1"/>
    </source>
</evidence>
<dbReference type="PROSITE" id="PS50937">
    <property type="entry name" value="HTH_MERR_2"/>
    <property type="match status" value="1"/>
</dbReference>
<dbReference type="SMART" id="SM00422">
    <property type="entry name" value="HTH_MERR"/>
    <property type="match status" value="1"/>
</dbReference>